<accession>A0A0F8Y4X2</accession>
<reference evidence="1" key="1">
    <citation type="journal article" date="2015" name="Nature">
        <title>Complex archaea that bridge the gap between prokaryotes and eukaryotes.</title>
        <authorList>
            <person name="Spang A."/>
            <person name="Saw J.H."/>
            <person name="Jorgensen S.L."/>
            <person name="Zaremba-Niedzwiedzka K."/>
            <person name="Martijn J."/>
            <person name="Lind A.E."/>
            <person name="van Eijk R."/>
            <person name="Schleper C."/>
            <person name="Guy L."/>
            <person name="Ettema T.J."/>
        </authorList>
    </citation>
    <scope>NUCLEOTIDE SEQUENCE</scope>
</reference>
<organism evidence="1">
    <name type="scientific">marine sediment metagenome</name>
    <dbReference type="NCBI Taxonomy" id="412755"/>
    <lineage>
        <taxon>unclassified sequences</taxon>
        <taxon>metagenomes</taxon>
        <taxon>ecological metagenomes</taxon>
    </lineage>
</organism>
<dbReference type="EMBL" id="LAZR01059004">
    <property type="protein sequence ID" value="KKK68705.1"/>
    <property type="molecule type" value="Genomic_DNA"/>
</dbReference>
<protein>
    <submittedName>
        <fullName evidence="1">Uncharacterized protein</fullName>
    </submittedName>
</protein>
<comment type="caution">
    <text evidence="1">The sequence shown here is derived from an EMBL/GenBank/DDBJ whole genome shotgun (WGS) entry which is preliminary data.</text>
</comment>
<name>A0A0F8Y4X2_9ZZZZ</name>
<proteinExistence type="predicted"/>
<evidence type="ECO:0000313" key="1">
    <source>
        <dbReference type="EMBL" id="KKK68705.1"/>
    </source>
</evidence>
<gene>
    <name evidence="1" type="ORF">LCGC14_2941380</name>
</gene>
<sequence length="55" mass="6333">MPLSKEKLEQIIGEYLTEDGGCEFTCINQENKVRDMVDRLSDRILEELKQGNESS</sequence>
<dbReference type="AlphaFoldDB" id="A0A0F8Y4X2"/>